<protein>
    <submittedName>
        <fullName evidence="1">Uncharacterized protein</fullName>
    </submittedName>
</protein>
<reference evidence="2" key="1">
    <citation type="submission" date="2017-05" db="EMBL/GenBank/DDBJ databases">
        <title>Physiological properties and genetic analysis related to exopolysaccharide production of fresh-water unicellular cyanobacterium Aphanothece sacrum, Suizenji Nori, that has been cultured as a food source in Japan.</title>
        <authorList>
            <person name="Kanesaki Y."/>
            <person name="Yoshikawa S."/>
            <person name="Ohki K."/>
        </authorList>
    </citation>
    <scope>NUCLEOTIDE SEQUENCE [LARGE SCALE GENOMIC DNA]</scope>
    <source>
        <strain evidence="2">FPU1</strain>
    </source>
</reference>
<accession>A0A401IJQ6</accession>
<gene>
    <name evidence="1" type="ORF">AsFPU1_2754</name>
</gene>
<name>A0A401IJQ6_APHSA</name>
<evidence type="ECO:0000313" key="1">
    <source>
        <dbReference type="EMBL" id="GBF81341.1"/>
    </source>
</evidence>
<keyword evidence="2" id="KW-1185">Reference proteome</keyword>
<dbReference type="AlphaFoldDB" id="A0A401IJQ6"/>
<proteinExistence type="predicted"/>
<dbReference type="Proteomes" id="UP000287247">
    <property type="component" value="Unassembled WGS sequence"/>
</dbReference>
<sequence length="86" mass="9643">MKAYELTANVTADGKIELPDFRLSPTSSQPSRVKVIILVSEPEENSEELVNVDEDFSEESFKKSWQQAIAGETVPLSQLWEETDIA</sequence>
<comment type="caution">
    <text evidence="1">The sequence shown here is derived from an EMBL/GenBank/DDBJ whole genome shotgun (WGS) entry which is preliminary data.</text>
</comment>
<dbReference type="RefSeq" id="WP_124976563.1">
    <property type="nucleotide sequence ID" value="NZ_BDQK01000013.1"/>
</dbReference>
<organism evidence="1 2">
    <name type="scientific">Aphanothece sacrum FPU1</name>
    <dbReference type="NCBI Taxonomy" id="1920663"/>
    <lineage>
        <taxon>Bacteria</taxon>
        <taxon>Bacillati</taxon>
        <taxon>Cyanobacteriota</taxon>
        <taxon>Cyanophyceae</taxon>
        <taxon>Oscillatoriophycideae</taxon>
        <taxon>Chroococcales</taxon>
        <taxon>Aphanothecaceae</taxon>
        <taxon>Aphanothece</taxon>
    </lineage>
</organism>
<dbReference type="OrthoDB" id="573320at2"/>
<dbReference type="EMBL" id="BDQK01000013">
    <property type="protein sequence ID" value="GBF81341.1"/>
    <property type="molecule type" value="Genomic_DNA"/>
</dbReference>
<evidence type="ECO:0000313" key="2">
    <source>
        <dbReference type="Proteomes" id="UP000287247"/>
    </source>
</evidence>